<dbReference type="AlphaFoldDB" id="A0A097IJI0"/>
<proteinExistence type="predicted"/>
<sequence length="153" mass="16302">MTPADWIAAEIDAGRTQLQPMLERAPFPTAVTRTVAETGDFRIDAGHVRRTPPKPASWFPETPLIDGRLHHSLAVTDDMRAGGGVVVPMAVGNLLQIPRMGFVTLHTADGPVGARLMEDHVLLGPVKALADLCGSVELVFDPAGELEVLEGGH</sequence>
<dbReference type="Proteomes" id="UP000029914">
    <property type="component" value="Chromosome"/>
</dbReference>
<name>A0A097IJI0_9CORY</name>
<gene>
    <name evidence="1" type="ORF">CDOO_10265</name>
</gene>
<evidence type="ECO:0000313" key="1">
    <source>
        <dbReference type="EMBL" id="AIT62312.1"/>
    </source>
</evidence>
<dbReference type="EMBL" id="CP006764">
    <property type="protein sequence ID" value="AIT62312.1"/>
    <property type="molecule type" value="Genomic_DNA"/>
</dbReference>
<keyword evidence="2" id="KW-1185">Reference proteome</keyword>
<dbReference type="KEGG" id="cdo:CDOO_10265"/>
<protein>
    <submittedName>
        <fullName evidence="1">Uncharacterized protein</fullName>
    </submittedName>
</protein>
<dbReference type="RefSeq" id="WP_018020702.1">
    <property type="nucleotide sequence ID" value="NZ_AQUX01000001.1"/>
</dbReference>
<evidence type="ECO:0000313" key="2">
    <source>
        <dbReference type="Proteomes" id="UP000029914"/>
    </source>
</evidence>
<organism evidence="1 2">
    <name type="scientific">Corynebacterium doosanense CAU 212 = DSM 45436</name>
    <dbReference type="NCBI Taxonomy" id="558173"/>
    <lineage>
        <taxon>Bacteria</taxon>
        <taxon>Bacillati</taxon>
        <taxon>Actinomycetota</taxon>
        <taxon>Actinomycetes</taxon>
        <taxon>Mycobacteriales</taxon>
        <taxon>Corynebacteriaceae</taxon>
        <taxon>Corynebacterium</taxon>
    </lineage>
</organism>
<dbReference type="HOGENOM" id="CLU_1616247_0_0_11"/>
<accession>A0A097IJI0</accession>
<dbReference type="eggNOG" id="ENOG5032ACC">
    <property type="taxonomic scope" value="Bacteria"/>
</dbReference>
<dbReference type="OrthoDB" id="4408397at2"/>
<reference evidence="1 2" key="1">
    <citation type="submission" date="2013-09" db="EMBL/GenBank/DDBJ databases">
        <title>Complete genome sequence of Corynebacterium doosanense CAU 212(T) (=DSM 45436(T)), isolated from activated sludge.</title>
        <authorList>
            <person name="Schaffert L."/>
            <person name="Albersmeier A."/>
            <person name="Kalinowski J."/>
            <person name="Ruckert C."/>
        </authorList>
    </citation>
    <scope>NUCLEOTIDE SEQUENCE [LARGE SCALE GENOMIC DNA]</scope>
    <source>
        <strain evidence="1 2">CAU 212</strain>
    </source>
</reference>